<dbReference type="Gene3D" id="3.40.50.1220">
    <property type="entry name" value="TPP-binding domain"/>
    <property type="match status" value="1"/>
</dbReference>
<dbReference type="Proteomes" id="UP000268059">
    <property type="component" value="Chromosome"/>
</dbReference>
<gene>
    <name evidence="4" type="ORF">SG0102_17590</name>
</gene>
<evidence type="ECO:0000313" key="4">
    <source>
        <dbReference type="EMBL" id="BBH26825.1"/>
    </source>
</evidence>
<evidence type="ECO:0000256" key="2">
    <source>
        <dbReference type="PROSITE-ProRule" id="PRU00236"/>
    </source>
</evidence>
<evidence type="ECO:0000259" key="3">
    <source>
        <dbReference type="PROSITE" id="PS50305"/>
    </source>
</evidence>
<dbReference type="SUPFAM" id="SSF52467">
    <property type="entry name" value="DHS-like NAD/FAD-binding domain"/>
    <property type="match status" value="1"/>
</dbReference>
<reference evidence="4 5" key="1">
    <citation type="submission" date="2018-11" db="EMBL/GenBank/DDBJ databases">
        <title>Novel Erysipelotrichaceae bacterium isolated from small intestine of a swine.</title>
        <authorList>
            <person name="Kim J.S."/>
            <person name="Choe H."/>
            <person name="Lee Y.R."/>
            <person name="Kim K.M."/>
            <person name="Park D.S."/>
        </authorList>
    </citation>
    <scope>NUCLEOTIDE SEQUENCE [LARGE SCALE GENOMIC DNA]</scope>
    <source>
        <strain evidence="4 5">SG0102</strain>
    </source>
</reference>
<comment type="caution">
    <text evidence="2">Lacks conserved residue(s) required for the propagation of feature annotation.</text>
</comment>
<accession>A0A3G9JEN4</accession>
<dbReference type="AlphaFoldDB" id="A0A3G9JEN4"/>
<keyword evidence="1" id="KW-0520">NAD</keyword>
<dbReference type="InParanoid" id="A0A3G9JEN4"/>
<sequence length="331" mass="37954">MKNLYHKMPNGYQESIQKGLSAARHFRRNVSFPTDSIEQSISQLKKEIKTADAIVIGAGAGLSTSAGMTYSGERFEKYFFDFARAFGIKDMYSGGFYPFPDKETSWAWWARNIYFNRYVDTPKPVYQELLALIKDQDYFVITTNVDHQFQKAGFDRKRLFYTQCDYGLFQSINPSIQKTYDNEEWVNQAMEAQGFIRDENGLFQVPENGELKMKIPTSLIPKCPDDASDVTMNLRIDDSFVEDEGWHRASAAYADFLHRHEHIHVLYLELGVGANTPVIVKYPFWQMTLTNENAVYACINYGEAFSPSEIADRSICINGDIGDVLAKMKQQ</sequence>
<dbReference type="PROSITE" id="PS50305">
    <property type="entry name" value="SIRTUIN"/>
    <property type="match status" value="1"/>
</dbReference>
<organism evidence="4 5">
    <name type="scientific">Intestinibaculum porci</name>
    <dbReference type="NCBI Taxonomy" id="2487118"/>
    <lineage>
        <taxon>Bacteria</taxon>
        <taxon>Bacillati</taxon>
        <taxon>Bacillota</taxon>
        <taxon>Erysipelotrichia</taxon>
        <taxon>Erysipelotrichales</taxon>
        <taxon>Erysipelotrichaceae</taxon>
        <taxon>Intestinibaculum</taxon>
    </lineage>
</organism>
<feature type="domain" description="Deacetylase sirtuin-type" evidence="3">
    <location>
        <begin position="34"/>
        <end position="331"/>
    </location>
</feature>
<dbReference type="EMBL" id="AP019309">
    <property type="protein sequence ID" value="BBH26825.1"/>
    <property type="molecule type" value="Genomic_DNA"/>
</dbReference>
<dbReference type="OrthoDB" id="394960at2"/>
<proteinExistence type="predicted"/>
<dbReference type="InterPro" id="IPR026590">
    <property type="entry name" value="Ssirtuin_cat_dom"/>
</dbReference>
<evidence type="ECO:0000256" key="1">
    <source>
        <dbReference type="ARBA" id="ARBA00023027"/>
    </source>
</evidence>
<dbReference type="KEGG" id="ebm:SG0102_17590"/>
<evidence type="ECO:0000313" key="5">
    <source>
        <dbReference type="Proteomes" id="UP000268059"/>
    </source>
</evidence>
<keyword evidence="5" id="KW-1185">Reference proteome</keyword>
<protein>
    <recommendedName>
        <fullName evidence="3">Deacetylase sirtuin-type domain-containing protein</fullName>
    </recommendedName>
</protein>
<name>A0A3G9JEN4_9FIRM</name>
<dbReference type="InterPro" id="IPR029035">
    <property type="entry name" value="DHS-like_NAD/FAD-binding_dom"/>
</dbReference>